<name>A0A1H3YES0_SELRU</name>
<dbReference type="CDD" id="cd06223">
    <property type="entry name" value="PRTases_typeI"/>
    <property type="match status" value="1"/>
</dbReference>
<gene>
    <name evidence="1" type="ORF">SAMN05660648_01937</name>
</gene>
<reference evidence="1 2" key="1">
    <citation type="submission" date="2016-10" db="EMBL/GenBank/DDBJ databases">
        <authorList>
            <person name="de Groot N.N."/>
        </authorList>
    </citation>
    <scope>NUCLEOTIDE SEQUENCE [LARGE SCALE GENOMIC DNA]</scope>
    <source>
        <strain evidence="1 2">DSM 2872</strain>
    </source>
</reference>
<sequence>MHKLARMLSAYYGRADYSRCLRRKHNMAKLSTGGSRSLLKQYQSMEVDARYTVSGKKFLLLDDIVTTGNSMMAARKRLLEAGAVEVYPLAMAQTVLEPETPFSNKEARYNPVNMDDTLSSGTNSTGRWFSISTKMVVNGRLKEVITWNYTKFKTDMWRYQTNTMNQSHDTVVSPGDKVFAYGMNRLGWPCEVREFWVY</sequence>
<evidence type="ECO:0008006" key="3">
    <source>
        <dbReference type="Google" id="ProtNLM"/>
    </source>
</evidence>
<dbReference type="Proteomes" id="UP000183469">
    <property type="component" value="Unassembled WGS sequence"/>
</dbReference>
<dbReference type="EMBL" id="FNQG01000008">
    <property type="protein sequence ID" value="SEA10099.1"/>
    <property type="molecule type" value="Genomic_DNA"/>
</dbReference>
<dbReference type="InterPro" id="IPR029057">
    <property type="entry name" value="PRTase-like"/>
</dbReference>
<protein>
    <recommendedName>
        <fullName evidence="3">Phosphoribosyl transferase domain-containing protein</fullName>
    </recommendedName>
</protein>
<dbReference type="AlphaFoldDB" id="A0A1H3YES0"/>
<proteinExistence type="predicted"/>
<evidence type="ECO:0000313" key="1">
    <source>
        <dbReference type="EMBL" id="SEA10099.1"/>
    </source>
</evidence>
<evidence type="ECO:0000313" key="2">
    <source>
        <dbReference type="Proteomes" id="UP000183469"/>
    </source>
</evidence>
<organism evidence="1 2">
    <name type="scientific">Selenomonas ruminantium</name>
    <dbReference type="NCBI Taxonomy" id="971"/>
    <lineage>
        <taxon>Bacteria</taxon>
        <taxon>Bacillati</taxon>
        <taxon>Bacillota</taxon>
        <taxon>Negativicutes</taxon>
        <taxon>Selenomonadales</taxon>
        <taxon>Selenomonadaceae</taxon>
        <taxon>Selenomonas</taxon>
    </lineage>
</organism>
<dbReference type="SUPFAM" id="SSF53271">
    <property type="entry name" value="PRTase-like"/>
    <property type="match status" value="1"/>
</dbReference>
<accession>A0A1H3YES0</accession>
<dbReference type="Gene3D" id="3.40.50.2020">
    <property type="match status" value="1"/>
</dbReference>
<dbReference type="InterPro" id="IPR000836">
    <property type="entry name" value="PRTase_dom"/>
</dbReference>